<feature type="region of interest" description="Disordered" evidence="1">
    <location>
        <begin position="342"/>
        <end position="366"/>
    </location>
</feature>
<evidence type="ECO:0000313" key="2">
    <source>
        <dbReference type="EMBL" id="RYN83849.1"/>
    </source>
</evidence>
<organism evidence="2 3">
    <name type="scientific">Alternaria alternata</name>
    <name type="common">Alternaria rot fungus</name>
    <name type="synonym">Torula alternata</name>
    <dbReference type="NCBI Taxonomy" id="5599"/>
    <lineage>
        <taxon>Eukaryota</taxon>
        <taxon>Fungi</taxon>
        <taxon>Dikarya</taxon>
        <taxon>Ascomycota</taxon>
        <taxon>Pezizomycotina</taxon>
        <taxon>Dothideomycetes</taxon>
        <taxon>Pleosporomycetidae</taxon>
        <taxon>Pleosporales</taxon>
        <taxon>Pleosporineae</taxon>
        <taxon>Pleosporaceae</taxon>
        <taxon>Alternaria</taxon>
        <taxon>Alternaria sect. Alternaria</taxon>
        <taxon>Alternaria alternata complex</taxon>
    </lineage>
</organism>
<gene>
    <name evidence="2" type="ORF">AA0117_g78</name>
</gene>
<dbReference type="EMBL" id="PDXD01000001">
    <property type="protein sequence ID" value="RYN83849.1"/>
    <property type="molecule type" value="Genomic_DNA"/>
</dbReference>
<feature type="region of interest" description="Disordered" evidence="1">
    <location>
        <begin position="1"/>
        <end position="44"/>
    </location>
</feature>
<comment type="caution">
    <text evidence="2">The sequence shown here is derived from an EMBL/GenBank/DDBJ whole genome shotgun (WGS) entry which is preliminary data.</text>
</comment>
<proteinExistence type="predicted"/>
<dbReference type="AlphaFoldDB" id="A0A4Q4NUF9"/>
<sequence>MDHWYTEPGGGYPPDLTSDESAGDRDGIYQLDQEEYEDRQPITRDNVDVYGRVYQANSAAYEIDRRNDQGYLENQAHQHSPPVAGQEDQQMDRYNRTPQFLSNYDPQPELSFSNAAVLDNARQQGAYYIDQSIHFHHPHEVMPTFYSDSGGGALDNLWSYNEQRHDVVLPSMPSPGLHGYYTQQSHQHDSPEIKPNCDPIEDFGSNIDPNLDVPGLDFRAYLVLGEQAEHEEGDPWSSENKHHEQIRPPAAQVSQLNGIVGASETSHASQDSDCISNLVSSDTGSTGDAGDLAWGEASVATIRPTCNTPGSFLGHTRYASNLLEDDGQGQRQSSFMPSTNLAFGQQRFPGQSLPDRTALRRSSGQT</sequence>
<evidence type="ECO:0000313" key="3">
    <source>
        <dbReference type="Proteomes" id="UP000291422"/>
    </source>
</evidence>
<accession>A0A4Q4NUF9</accession>
<name>A0A4Q4NUF9_ALTAL</name>
<reference evidence="3" key="1">
    <citation type="journal article" date="2019" name="bioRxiv">
        <title>Genomics, evolutionary history and diagnostics of the Alternaria alternata species group including apple and Asian pear pathotypes.</title>
        <authorList>
            <person name="Armitage A.D."/>
            <person name="Cockerton H.M."/>
            <person name="Sreenivasaprasad S."/>
            <person name="Woodhall J.W."/>
            <person name="Lane C.R."/>
            <person name="Harrison R.J."/>
            <person name="Clarkson J.P."/>
        </authorList>
    </citation>
    <scope>NUCLEOTIDE SEQUENCE [LARGE SCALE GENOMIC DNA]</scope>
    <source>
        <strain evidence="3">FERA 1177</strain>
    </source>
</reference>
<dbReference type="Proteomes" id="UP000291422">
    <property type="component" value="Unassembled WGS sequence"/>
</dbReference>
<evidence type="ECO:0000256" key="1">
    <source>
        <dbReference type="SAM" id="MobiDB-lite"/>
    </source>
</evidence>
<protein>
    <submittedName>
        <fullName evidence="2">Uncharacterized protein</fullName>
    </submittedName>
</protein>